<reference evidence="4" key="1">
    <citation type="submission" date="2014-01" db="EMBL/GenBank/DDBJ databases">
        <title>The Genome Sequence of Anopheles farauti FAR1 (V2).</title>
        <authorList>
            <consortium name="The Broad Institute Genomics Platform"/>
            <person name="Neafsey D.E."/>
            <person name="Besansky N."/>
            <person name="Howell P."/>
            <person name="Walton C."/>
            <person name="Young S.K."/>
            <person name="Zeng Q."/>
            <person name="Gargeya S."/>
            <person name="Fitzgerald M."/>
            <person name="Haas B."/>
            <person name="Abouelleil A."/>
            <person name="Allen A.W."/>
            <person name="Alvarado L."/>
            <person name="Arachchi H.M."/>
            <person name="Berlin A.M."/>
            <person name="Chapman S.B."/>
            <person name="Gainer-Dewar J."/>
            <person name="Goldberg J."/>
            <person name="Griggs A."/>
            <person name="Gujja S."/>
            <person name="Hansen M."/>
            <person name="Howarth C."/>
            <person name="Imamovic A."/>
            <person name="Ireland A."/>
            <person name="Larimer J."/>
            <person name="McCowan C."/>
            <person name="Murphy C."/>
            <person name="Pearson M."/>
            <person name="Poon T.W."/>
            <person name="Priest M."/>
            <person name="Roberts A."/>
            <person name="Saif S."/>
            <person name="Shea T."/>
            <person name="Sisk P."/>
            <person name="Sykes S."/>
            <person name="Wortman J."/>
            <person name="Nusbaum C."/>
            <person name="Birren B."/>
        </authorList>
    </citation>
    <scope>NUCLEOTIDE SEQUENCE [LARGE SCALE GENOMIC DNA]</scope>
    <source>
        <strain evidence="4">FAR1</strain>
    </source>
</reference>
<protein>
    <submittedName>
        <fullName evidence="3">Uncharacterized protein</fullName>
    </submittedName>
</protein>
<dbReference type="AlphaFoldDB" id="A0A182R0C6"/>
<keyword evidence="2" id="KW-0812">Transmembrane</keyword>
<evidence type="ECO:0000256" key="1">
    <source>
        <dbReference type="SAM" id="MobiDB-lite"/>
    </source>
</evidence>
<feature type="transmembrane region" description="Helical" evidence="2">
    <location>
        <begin position="167"/>
        <end position="189"/>
    </location>
</feature>
<dbReference type="VEuPathDB" id="VectorBase:AFAF020460"/>
<accession>A0A182R0C6</accession>
<evidence type="ECO:0000256" key="2">
    <source>
        <dbReference type="SAM" id="Phobius"/>
    </source>
</evidence>
<keyword evidence="4" id="KW-1185">Reference proteome</keyword>
<organism evidence="3 4">
    <name type="scientific">Anopheles farauti</name>
    <dbReference type="NCBI Taxonomy" id="69004"/>
    <lineage>
        <taxon>Eukaryota</taxon>
        <taxon>Metazoa</taxon>
        <taxon>Ecdysozoa</taxon>
        <taxon>Arthropoda</taxon>
        <taxon>Hexapoda</taxon>
        <taxon>Insecta</taxon>
        <taxon>Pterygota</taxon>
        <taxon>Neoptera</taxon>
        <taxon>Endopterygota</taxon>
        <taxon>Diptera</taxon>
        <taxon>Nematocera</taxon>
        <taxon>Culicoidea</taxon>
        <taxon>Culicidae</taxon>
        <taxon>Anophelinae</taxon>
        <taxon>Anopheles</taxon>
    </lineage>
</organism>
<keyword evidence="2" id="KW-1133">Transmembrane helix</keyword>
<evidence type="ECO:0000313" key="3">
    <source>
        <dbReference type="EnsemblMetazoa" id="AFAF020460-PA"/>
    </source>
</evidence>
<reference evidence="3" key="2">
    <citation type="submission" date="2020-05" db="UniProtKB">
        <authorList>
            <consortium name="EnsemblMetazoa"/>
        </authorList>
    </citation>
    <scope>IDENTIFICATION</scope>
    <source>
        <strain evidence="3">FAR1</strain>
    </source>
</reference>
<dbReference type="EnsemblMetazoa" id="AFAF020460-RA">
    <property type="protein sequence ID" value="AFAF020460-PA"/>
    <property type="gene ID" value="AFAF020460"/>
</dbReference>
<name>A0A182R0C6_9DIPT</name>
<dbReference type="EMBL" id="AXCN02002173">
    <property type="status" value="NOT_ANNOTATED_CDS"/>
    <property type="molecule type" value="Genomic_DNA"/>
</dbReference>
<keyword evidence="2" id="KW-0472">Membrane</keyword>
<evidence type="ECO:0000313" key="4">
    <source>
        <dbReference type="Proteomes" id="UP000075886"/>
    </source>
</evidence>
<dbReference type="Proteomes" id="UP000075886">
    <property type="component" value="Unassembled WGS sequence"/>
</dbReference>
<sequence>MVAAASAGSPVHPFRMHATGPTVDEDVERGQINTNVSFREAQRRQKVTCENFSQTPREPHHLIRVFHRWTVTVWTVAASRANESMLNPKMVGRARVQNDDWLAGWLVCNGATRAQLARPKSRHATILWHRECNRFLIDSWAPGSDGTSGTAPLRTVLGAAGAWSSRAAVVAVVVAVVVVLVQPVCWAVSGVYPRKFLEDTNADTTGSARRKHTADPALIFLYAHRS</sequence>
<proteinExistence type="predicted"/>
<feature type="region of interest" description="Disordered" evidence="1">
    <location>
        <begin position="1"/>
        <end position="23"/>
    </location>
</feature>